<accession>A0A1V6CD81</accession>
<dbReference type="InterPro" id="IPR022414">
    <property type="entry name" value="ATP-guanido_PTrfase_cat"/>
</dbReference>
<feature type="binding site" evidence="5">
    <location>
        <position position="122"/>
    </location>
    <ligand>
        <name>ATP</name>
        <dbReference type="ChEBI" id="CHEBI:30616"/>
    </ligand>
</feature>
<dbReference type="GO" id="GO:0005615">
    <property type="term" value="C:extracellular space"/>
    <property type="evidence" value="ECO:0007669"/>
    <property type="project" value="TreeGrafter"/>
</dbReference>
<evidence type="ECO:0000259" key="6">
    <source>
        <dbReference type="PROSITE" id="PS51510"/>
    </source>
</evidence>
<dbReference type="PANTHER" id="PTHR11547">
    <property type="entry name" value="ARGININE OR CREATINE KINASE"/>
    <property type="match status" value="1"/>
</dbReference>
<gene>
    <name evidence="7" type="ORF">BWX89_00336</name>
</gene>
<keyword evidence="1 5" id="KW-0808">Transferase</keyword>
<dbReference type="AlphaFoldDB" id="A0A1V6CD81"/>
<feature type="binding site" evidence="5">
    <location>
        <position position="88"/>
    </location>
    <ligand>
        <name>ATP</name>
        <dbReference type="ChEBI" id="CHEBI:30616"/>
    </ligand>
</feature>
<dbReference type="GO" id="GO:0005524">
    <property type="term" value="F:ATP binding"/>
    <property type="evidence" value="ECO:0007669"/>
    <property type="project" value="UniProtKB-UniRule"/>
</dbReference>
<organism evidence="7">
    <name type="scientific">candidate division TA06 bacterium ADurb.Bin131</name>
    <dbReference type="NCBI Taxonomy" id="1852827"/>
    <lineage>
        <taxon>Bacteria</taxon>
        <taxon>Bacteria division TA06</taxon>
    </lineage>
</organism>
<evidence type="ECO:0000256" key="1">
    <source>
        <dbReference type="ARBA" id="ARBA00022679"/>
    </source>
</evidence>
<keyword evidence="2 5" id="KW-0547">Nucleotide-binding</keyword>
<evidence type="ECO:0000256" key="3">
    <source>
        <dbReference type="ARBA" id="ARBA00022777"/>
    </source>
</evidence>
<dbReference type="CDD" id="cd07930">
    <property type="entry name" value="bacterial_phosphagen_kinase"/>
    <property type="match status" value="1"/>
</dbReference>
<dbReference type="PROSITE" id="PS51510">
    <property type="entry name" value="PHOSPHAGEN_KINASE_C"/>
    <property type="match status" value="1"/>
</dbReference>
<dbReference type="EMBL" id="MWDQ01000027">
    <property type="protein sequence ID" value="OQB74847.1"/>
    <property type="molecule type" value="Genomic_DNA"/>
</dbReference>
<dbReference type="InterPro" id="IPR014746">
    <property type="entry name" value="Gln_synth/guanido_kin_cat_dom"/>
</dbReference>
<reference evidence="7" key="1">
    <citation type="submission" date="2017-02" db="EMBL/GenBank/DDBJ databases">
        <title>Delving into the versatile metabolic prowess of the omnipresent phylum Bacteroidetes.</title>
        <authorList>
            <person name="Nobu M.K."/>
            <person name="Mei R."/>
            <person name="Narihiro T."/>
            <person name="Kuroda K."/>
            <person name="Liu W.-T."/>
        </authorList>
    </citation>
    <scope>NUCLEOTIDE SEQUENCE</scope>
    <source>
        <strain evidence="7">ADurb.Bin131</strain>
    </source>
</reference>
<dbReference type="EC" id="2.7.3.-" evidence="7"/>
<evidence type="ECO:0000256" key="2">
    <source>
        <dbReference type="ARBA" id="ARBA00022741"/>
    </source>
</evidence>
<keyword evidence="3 5" id="KW-0418">Kinase</keyword>
<dbReference type="GO" id="GO:0046314">
    <property type="term" value="P:phosphocreatine biosynthetic process"/>
    <property type="evidence" value="ECO:0007669"/>
    <property type="project" value="InterPro"/>
</dbReference>
<feature type="binding site" evidence="5">
    <location>
        <begin position="27"/>
        <end position="31"/>
    </location>
    <ligand>
        <name>ATP</name>
        <dbReference type="ChEBI" id="CHEBI:30616"/>
    </ligand>
</feature>
<feature type="domain" description="Phosphagen kinase C-terminal" evidence="6">
    <location>
        <begin position="24"/>
        <end position="251"/>
    </location>
</feature>
<dbReference type="Proteomes" id="UP000485562">
    <property type="component" value="Unassembled WGS sequence"/>
</dbReference>
<dbReference type="InterPro" id="IPR023660">
    <property type="entry name" value="Arg_Kinase"/>
</dbReference>
<dbReference type="GO" id="GO:0004111">
    <property type="term" value="F:creatine kinase activity"/>
    <property type="evidence" value="ECO:0007669"/>
    <property type="project" value="InterPro"/>
</dbReference>
<comment type="caution">
    <text evidence="7">The sequence shown here is derived from an EMBL/GenBank/DDBJ whole genome shotgun (WGS) entry which is preliminary data.</text>
</comment>
<dbReference type="InterPro" id="IPR000749">
    <property type="entry name" value="ATP-guanido_PTrfase"/>
</dbReference>
<dbReference type="PANTHER" id="PTHR11547:SF38">
    <property type="entry name" value="ARGININE KINASE 1-RELATED"/>
    <property type="match status" value="1"/>
</dbReference>
<evidence type="ECO:0000256" key="4">
    <source>
        <dbReference type="ARBA" id="ARBA00022840"/>
    </source>
</evidence>
<keyword evidence="4 5" id="KW-0067">ATP-binding</keyword>
<dbReference type="SUPFAM" id="SSF55931">
    <property type="entry name" value="Glutamine synthetase/guanido kinase"/>
    <property type="match status" value="1"/>
</dbReference>
<dbReference type="Pfam" id="PF00217">
    <property type="entry name" value="ATP-gua_Ptrans"/>
    <property type="match status" value="1"/>
</dbReference>
<evidence type="ECO:0000313" key="7">
    <source>
        <dbReference type="EMBL" id="OQB74847.1"/>
    </source>
</evidence>
<feature type="binding site" evidence="5">
    <location>
        <begin position="173"/>
        <end position="177"/>
    </location>
    <ligand>
        <name>ATP</name>
        <dbReference type="ChEBI" id="CHEBI:30616"/>
    </ligand>
</feature>
<evidence type="ECO:0000256" key="5">
    <source>
        <dbReference type="PROSITE-ProRule" id="PRU00843"/>
    </source>
</evidence>
<protein>
    <submittedName>
        <fullName evidence="7">ATP:guanido phosphotransferase</fullName>
        <ecNumber evidence="7">2.7.3.-</ecNumber>
    </submittedName>
</protein>
<name>A0A1V6CD81_UNCT6</name>
<proteinExistence type="inferred from homology"/>
<comment type="similarity">
    <text evidence="5">Belongs to the ATP:guanido phosphotransferase family.</text>
</comment>
<sequence>MDLLTKNTRLKKIFDELFIDDDPVVFTTRLRIARNLENYVFPHCITKKDAGYLVDEVLMALRGFQGTFFVVPMAEIDNLTREFFVERHIISPEFAEDDPSKVLILFPEKGIRILVNEEDHLRISICGKKKNLEKMWNILNIFDDNLSRKLNYAFDDGFGYLTSCPTNLGSALRASALLFMPALKMAREIKKIFDTTLKPGYLLRGFYGEGSQSMGNLYQVATGPALGKKEQDIYKDVISIIEVLKQHEFATMEKINIRYIKTGIKNFLDKVYNSNSGIDSQKAIKGISLLLFGKNLGIIKVEAKLLKMLVYRVLPASIQIEAGGALEPEERDLFRVQMLRQELRGAYV</sequence>
<dbReference type="Gene3D" id="3.30.590.10">
    <property type="entry name" value="Glutamine synthetase/guanido kinase, catalytic domain"/>
    <property type="match status" value="1"/>
</dbReference>
<feature type="binding site" evidence="5">
    <location>
        <begin position="204"/>
        <end position="209"/>
    </location>
    <ligand>
        <name>ATP</name>
        <dbReference type="ChEBI" id="CHEBI:30616"/>
    </ligand>
</feature>